<reference evidence="1 2" key="1">
    <citation type="submission" date="2016-06" db="EMBL/GenBank/DDBJ databases">
        <title>Respiratory ammonification of nitrate coupled to the oxidation of elemental sulfur in deep-sea autotrophic thermophilic bacteria.</title>
        <authorList>
            <person name="Slobodkina G.B."/>
            <person name="Mardanov A.V."/>
            <person name="Ravin N.V."/>
            <person name="Frolova A.A."/>
            <person name="Viryasiv M.B."/>
            <person name="Chernyh N.A."/>
            <person name="Bonch-Osmolovskaya E.A."/>
            <person name="Slobodkin A.I."/>
        </authorList>
    </citation>
    <scope>NUCLEOTIDE SEQUENCE [LARGE SCALE GENOMIC DNA]</scope>
    <source>
        <strain evidence="1 2">S69</strain>
    </source>
</reference>
<sequence>MSLGNITEVQRDIVLDIEQAGPDCAKFISRRLNLPLAEVMEELGELERLGWLKRVKGTFLMKKGLRRPKHMNHTYFELSREAKLLLRELRRKNRDL</sequence>
<dbReference type="STRING" id="1156395.DBT_0488"/>
<dbReference type="Pfam" id="PF10007">
    <property type="entry name" value="DUF2250"/>
    <property type="match status" value="1"/>
</dbReference>
<keyword evidence="2" id="KW-1185">Reference proteome</keyword>
<dbReference type="SUPFAM" id="SSF46785">
    <property type="entry name" value="Winged helix' DNA-binding domain"/>
    <property type="match status" value="1"/>
</dbReference>
<dbReference type="AlphaFoldDB" id="A0A1B9F7Y8"/>
<evidence type="ECO:0000313" key="1">
    <source>
        <dbReference type="EMBL" id="OCC16026.1"/>
    </source>
</evidence>
<organism evidence="1 2">
    <name type="scientific">Dissulfuribacter thermophilus</name>
    <dbReference type="NCBI Taxonomy" id="1156395"/>
    <lineage>
        <taxon>Bacteria</taxon>
        <taxon>Pseudomonadati</taxon>
        <taxon>Thermodesulfobacteriota</taxon>
        <taxon>Dissulfuribacteria</taxon>
        <taxon>Dissulfuribacterales</taxon>
        <taxon>Dissulfuribacteraceae</taxon>
        <taxon>Dissulfuribacter</taxon>
    </lineage>
</organism>
<protein>
    <recommendedName>
        <fullName evidence="3">DUF2250 domain-containing protein</fullName>
    </recommendedName>
</protein>
<dbReference type="InterPro" id="IPR036390">
    <property type="entry name" value="WH_DNA-bd_sf"/>
</dbReference>
<dbReference type="OrthoDB" id="5465063at2"/>
<dbReference type="InterPro" id="IPR019254">
    <property type="entry name" value="DUF2250"/>
</dbReference>
<comment type="caution">
    <text evidence="1">The sequence shown here is derived from an EMBL/GenBank/DDBJ whole genome shotgun (WGS) entry which is preliminary data.</text>
</comment>
<gene>
    <name evidence="1" type="ORF">DBT_0488</name>
</gene>
<accession>A0A1B9F7Y8</accession>
<evidence type="ECO:0000313" key="2">
    <source>
        <dbReference type="Proteomes" id="UP000093080"/>
    </source>
</evidence>
<dbReference type="EMBL" id="MAGO01000002">
    <property type="protein sequence ID" value="OCC16026.1"/>
    <property type="molecule type" value="Genomic_DNA"/>
</dbReference>
<proteinExistence type="predicted"/>
<dbReference type="RefSeq" id="WP_067616041.1">
    <property type="nucleotide sequence ID" value="NZ_MAGO01000002.1"/>
</dbReference>
<dbReference type="Proteomes" id="UP000093080">
    <property type="component" value="Unassembled WGS sequence"/>
</dbReference>
<name>A0A1B9F7Y8_9BACT</name>
<evidence type="ECO:0008006" key="3">
    <source>
        <dbReference type="Google" id="ProtNLM"/>
    </source>
</evidence>